<dbReference type="Pfam" id="PF13561">
    <property type="entry name" value="adh_short_C2"/>
    <property type="match status" value="1"/>
</dbReference>
<accession>A0A2I1D200</accession>
<dbReference type="AlphaFoldDB" id="A0A2I1D200"/>
<keyword evidence="6" id="KW-1185">Reference proteome</keyword>
<dbReference type="RefSeq" id="XP_024692495.1">
    <property type="nucleotide sequence ID" value="XM_024838203.1"/>
</dbReference>
<dbReference type="SMART" id="SM00822">
    <property type="entry name" value="PKS_KR"/>
    <property type="match status" value="1"/>
</dbReference>
<keyword evidence="2" id="KW-0521">NADP</keyword>
<reference evidence="5" key="1">
    <citation type="submission" date="2016-12" db="EMBL/GenBank/DDBJ databases">
        <title>The genomes of Aspergillus section Nigri reveals drivers in fungal speciation.</title>
        <authorList>
            <consortium name="DOE Joint Genome Institute"/>
            <person name="Vesth T.C."/>
            <person name="Nybo J."/>
            <person name="Theobald S."/>
            <person name="Brandl J."/>
            <person name="Frisvad J.C."/>
            <person name="Nielsen K.F."/>
            <person name="Lyhne E.K."/>
            <person name="Kogle M.E."/>
            <person name="Kuo A."/>
            <person name="Riley R."/>
            <person name="Clum A."/>
            <person name="Nolan M."/>
            <person name="Lipzen A."/>
            <person name="Salamov A."/>
            <person name="Henrissat B."/>
            <person name="Wiebenga A."/>
            <person name="De vries R.P."/>
            <person name="Grigoriev I.V."/>
            <person name="Mortensen U.H."/>
            <person name="Andersen M.R."/>
            <person name="Baker S.E."/>
        </authorList>
    </citation>
    <scope>NUCLEOTIDE SEQUENCE</scope>
    <source>
        <strain evidence="5">IBT 28561</strain>
    </source>
</reference>
<evidence type="ECO:0000313" key="5">
    <source>
        <dbReference type="EMBL" id="PKY03901.1"/>
    </source>
</evidence>
<keyword evidence="3" id="KW-0560">Oxidoreductase</keyword>
<dbReference type="PRINTS" id="PR00080">
    <property type="entry name" value="SDRFAMILY"/>
</dbReference>
<comment type="similarity">
    <text evidence="1">Belongs to the short-chain dehydrogenases/reductases (SDR) family.</text>
</comment>
<dbReference type="PRINTS" id="PR00081">
    <property type="entry name" value="GDHRDH"/>
</dbReference>
<sequence>MSSPLPPTTDQCHPPQTLRHGRSLQQLLESHFSLQGRTIILTGGARGIGLQLLQAIIAAGADVACLDLLPGPPTEALEQLKSQCGADSSVISFHQCDVTDEIAVQSAVRQIQQQAVAQRRPIRGLVNCAGTQIAGEALSLPGGDFRRVVDVNLTGSFFVARCVADVLRETGQSGSLVLVGSIAGHAANRGIWNSNYNASKAAVIQLTRSLALEWGQYNIRVNSLSPGFIRTAMTNELLVERPEFHDLWMAGAMLGRLGEVDDLEAAVLFLLGDGARWMTGADLRVDGGNNAAM</sequence>
<evidence type="ECO:0000256" key="2">
    <source>
        <dbReference type="ARBA" id="ARBA00022857"/>
    </source>
</evidence>
<evidence type="ECO:0000313" key="6">
    <source>
        <dbReference type="Proteomes" id="UP000234254"/>
    </source>
</evidence>
<dbReference type="VEuPathDB" id="FungiDB:P168DRAFT_297754"/>
<dbReference type="GeneID" id="36545727"/>
<dbReference type="PANTHER" id="PTHR43008:SF9">
    <property type="entry name" value="OXIDOREDUCTASE"/>
    <property type="match status" value="1"/>
</dbReference>
<dbReference type="PANTHER" id="PTHR43008">
    <property type="entry name" value="BENZIL REDUCTASE"/>
    <property type="match status" value="1"/>
</dbReference>
<dbReference type="GO" id="GO:0050664">
    <property type="term" value="F:oxidoreductase activity, acting on NAD(P)H, oxygen as acceptor"/>
    <property type="evidence" value="ECO:0007669"/>
    <property type="project" value="TreeGrafter"/>
</dbReference>
<dbReference type="GO" id="GO:0016616">
    <property type="term" value="F:oxidoreductase activity, acting on the CH-OH group of donors, NAD or NADP as acceptor"/>
    <property type="evidence" value="ECO:0007669"/>
    <property type="project" value="UniProtKB-ARBA"/>
</dbReference>
<comment type="caution">
    <text evidence="5">The sequence shown here is derived from an EMBL/GenBank/DDBJ whole genome shotgun (WGS) entry which is preliminary data.</text>
</comment>
<proteinExistence type="inferred from homology"/>
<dbReference type="InterPro" id="IPR020904">
    <property type="entry name" value="Sc_DH/Rdtase_CS"/>
</dbReference>
<evidence type="ECO:0000259" key="4">
    <source>
        <dbReference type="SMART" id="SM00822"/>
    </source>
</evidence>
<evidence type="ECO:0000256" key="1">
    <source>
        <dbReference type="ARBA" id="ARBA00006484"/>
    </source>
</evidence>
<name>A0A2I1D200_ASPC2</name>
<dbReference type="SUPFAM" id="SSF51735">
    <property type="entry name" value="NAD(P)-binding Rossmann-fold domains"/>
    <property type="match status" value="1"/>
</dbReference>
<dbReference type="Gene3D" id="3.40.50.720">
    <property type="entry name" value="NAD(P)-binding Rossmann-like Domain"/>
    <property type="match status" value="1"/>
</dbReference>
<dbReference type="Proteomes" id="UP000234254">
    <property type="component" value="Unassembled WGS sequence"/>
</dbReference>
<dbReference type="InterPro" id="IPR036291">
    <property type="entry name" value="NAD(P)-bd_dom_sf"/>
</dbReference>
<dbReference type="InterPro" id="IPR002347">
    <property type="entry name" value="SDR_fam"/>
</dbReference>
<feature type="domain" description="Ketoreductase" evidence="4">
    <location>
        <begin position="37"/>
        <end position="227"/>
    </location>
</feature>
<protein>
    <submittedName>
        <fullName evidence="5">Short-chain dehydrogenase</fullName>
    </submittedName>
</protein>
<dbReference type="GO" id="GO:0044550">
    <property type="term" value="P:secondary metabolite biosynthetic process"/>
    <property type="evidence" value="ECO:0007669"/>
    <property type="project" value="UniProtKB-ARBA"/>
</dbReference>
<gene>
    <name evidence="5" type="ORF">P168DRAFT_297754</name>
</gene>
<dbReference type="InterPro" id="IPR057326">
    <property type="entry name" value="KR_dom"/>
</dbReference>
<dbReference type="EMBL" id="MSFM01000007">
    <property type="protein sequence ID" value="PKY03901.1"/>
    <property type="molecule type" value="Genomic_DNA"/>
</dbReference>
<dbReference type="PROSITE" id="PS00061">
    <property type="entry name" value="ADH_SHORT"/>
    <property type="match status" value="1"/>
</dbReference>
<evidence type="ECO:0000256" key="3">
    <source>
        <dbReference type="ARBA" id="ARBA00023002"/>
    </source>
</evidence>
<dbReference type="FunFam" id="3.40.50.720:FF:000084">
    <property type="entry name" value="Short-chain dehydrogenase reductase"/>
    <property type="match status" value="1"/>
</dbReference>
<organism evidence="5 6">
    <name type="scientific">Aspergillus campestris (strain IBT 28561)</name>
    <dbReference type="NCBI Taxonomy" id="1392248"/>
    <lineage>
        <taxon>Eukaryota</taxon>
        <taxon>Fungi</taxon>
        <taxon>Dikarya</taxon>
        <taxon>Ascomycota</taxon>
        <taxon>Pezizomycotina</taxon>
        <taxon>Eurotiomycetes</taxon>
        <taxon>Eurotiomycetidae</taxon>
        <taxon>Eurotiales</taxon>
        <taxon>Aspergillaceae</taxon>
        <taxon>Aspergillus</taxon>
        <taxon>Aspergillus subgen. Circumdati</taxon>
    </lineage>
</organism>
<dbReference type="OrthoDB" id="1669814at2759"/>